<organism evidence="1">
    <name type="scientific">marine sediment metagenome</name>
    <dbReference type="NCBI Taxonomy" id="412755"/>
    <lineage>
        <taxon>unclassified sequences</taxon>
        <taxon>metagenomes</taxon>
        <taxon>ecological metagenomes</taxon>
    </lineage>
</organism>
<gene>
    <name evidence="1" type="ORF">S01H1_71747</name>
</gene>
<sequence>MLKQVIEAVDLLDSAYINGKKAAEFLRSRGLDNIRVLTVTGEKGSTDFIRIEIPGSGGKSSGGMAPTFGIIGKLGGIGARPERTGMVSDAEGANSAIACALKLADMQENGDALKGDVIITTHVCPNAPTMPHDPVPFMGAPVDVSELNKHLVDPDMDAILSVDTTRGNRIINHKGFAITPTVKEGYILRISDDLLDLMEWTTGKPPVVCPITMQDITPYGNGIYHINSIMQPCTVTN</sequence>
<comment type="caution">
    <text evidence="1">The sequence shown here is derived from an EMBL/GenBank/DDBJ whole genome shotgun (WGS) entry which is preliminary data.</text>
</comment>
<dbReference type="InterPro" id="IPR009561">
    <property type="entry name" value="DUF1177"/>
</dbReference>
<dbReference type="Pfam" id="PF06675">
    <property type="entry name" value="DUF1177"/>
    <property type="match status" value="1"/>
</dbReference>
<name>X0WGI6_9ZZZZ</name>
<dbReference type="AlphaFoldDB" id="X0WGI6"/>
<dbReference type="EMBL" id="BARS01047799">
    <property type="protein sequence ID" value="GAG29800.1"/>
    <property type="molecule type" value="Genomic_DNA"/>
</dbReference>
<protein>
    <recommendedName>
        <fullName evidence="2">DUF1177 domain-containing protein</fullName>
    </recommendedName>
</protein>
<reference evidence="1" key="1">
    <citation type="journal article" date="2014" name="Front. Microbiol.">
        <title>High frequency of phylogenetically diverse reductive dehalogenase-homologous genes in deep subseafloor sedimentary metagenomes.</title>
        <authorList>
            <person name="Kawai M."/>
            <person name="Futagami T."/>
            <person name="Toyoda A."/>
            <person name="Takaki Y."/>
            <person name="Nishi S."/>
            <person name="Hori S."/>
            <person name="Arai W."/>
            <person name="Tsubouchi T."/>
            <person name="Morono Y."/>
            <person name="Uchiyama I."/>
            <person name="Ito T."/>
            <person name="Fujiyama A."/>
            <person name="Inagaki F."/>
            <person name="Takami H."/>
        </authorList>
    </citation>
    <scope>NUCLEOTIDE SEQUENCE</scope>
    <source>
        <strain evidence="1">Expedition CK06-06</strain>
    </source>
</reference>
<accession>X0WGI6</accession>
<feature type="non-terminal residue" evidence="1">
    <location>
        <position position="237"/>
    </location>
</feature>
<evidence type="ECO:0008006" key="2">
    <source>
        <dbReference type="Google" id="ProtNLM"/>
    </source>
</evidence>
<proteinExistence type="predicted"/>
<evidence type="ECO:0000313" key="1">
    <source>
        <dbReference type="EMBL" id="GAG29800.1"/>
    </source>
</evidence>